<keyword evidence="1" id="KW-0677">Repeat</keyword>
<dbReference type="STRING" id="42249.A0A317SV19"/>
<reference evidence="5 6" key="1">
    <citation type="submission" date="2018-03" db="EMBL/GenBank/DDBJ databases">
        <title>Genomes of Pezizomycetes fungi and the evolution of truffles.</title>
        <authorList>
            <person name="Murat C."/>
            <person name="Payen T."/>
            <person name="Noel B."/>
            <person name="Kuo A."/>
            <person name="Martin F.M."/>
        </authorList>
    </citation>
    <scope>NUCLEOTIDE SEQUENCE [LARGE SCALE GENOMIC DNA]</scope>
    <source>
        <strain evidence="5">091103-1</strain>
    </source>
</reference>
<proteinExistence type="predicted"/>
<dbReference type="SUPFAM" id="SSF50965">
    <property type="entry name" value="Galactose oxidase, central domain"/>
    <property type="match status" value="1"/>
</dbReference>
<evidence type="ECO:0000256" key="3">
    <source>
        <dbReference type="SAM" id="MobiDB-lite"/>
    </source>
</evidence>
<feature type="transmembrane region" description="Helical" evidence="4">
    <location>
        <begin position="441"/>
        <end position="465"/>
    </location>
</feature>
<sequence length="540" mass="58155">MSKCIVAQKDDTALRSLNLSKSFQTSLDSVNYVRTEEVPGTIPGVQDAAFFPTESGFDLTFGRWWPFNSTIYGQRDGPVENKKWQYDIATQQWADTGITLKNWFYENSPMRVSSSMTAWVPSLKKGFLFGGTFVSENGTSLKVAEFEEHNGLITYDQATNTWTNETTPLGGIAEGGLVHIATATDEVLIQLGGRSEWATRMDADGMRQRLFSEINIYSTKQSKWYTQHLPPDAVVPTPRFAFCTAIKSASDGSSHQIYIMGGLEAGTSVNVKGGPTTTSVWVLSIPSFEWAQLPFKSKSTAADPKGRISPRCQAIGEHYIFYYGGRNVPSYFTIPTCDKKANAAFLFDVNTLTWTDEFTPNEGRYEISPTVIGLIGGDKNGGSTKKGPAKGWSDPDLETIMTLKTTTAGDSGAGTNSSGNNNGTGSAGGSDTSSDSSKTNVGAIAGGAVAGVAGVALAFLGAMMLRRHRQKKRSQLPSNPMKPPPRYAGTLEEGPPSELMAHSQANGSQVNGRQVNVGGAYAAELPAGEVAREIYTRRGK</sequence>
<keyword evidence="4" id="KW-0472">Membrane</keyword>
<feature type="compositionally biased region" description="Polar residues" evidence="3">
    <location>
        <begin position="503"/>
        <end position="512"/>
    </location>
</feature>
<feature type="compositionally biased region" description="Low complexity" evidence="3">
    <location>
        <begin position="405"/>
        <end position="439"/>
    </location>
</feature>
<comment type="caution">
    <text evidence="5">The sequence shown here is derived from an EMBL/GenBank/DDBJ whole genome shotgun (WGS) entry which is preliminary data.</text>
</comment>
<dbReference type="EMBL" id="PYWC01000016">
    <property type="protein sequence ID" value="PWW78248.1"/>
    <property type="molecule type" value="Genomic_DNA"/>
</dbReference>
<feature type="region of interest" description="Disordered" evidence="3">
    <location>
        <begin position="376"/>
        <end position="439"/>
    </location>
</feature>
<dbReference type="PANTHER" id="PTHR47435">
    <property type="entry name" value="KELCH REPEAT PROTEIN (AFU_ORTHOLOGUE AFUA_5G12780)"/>
    <property type="match status" value="1"/>
</dbReference>
<name>A0A317SV19_9PEZI</name>
<keyword evidence="6" id="KW-1185">Reference proteome</keyword>
<dbReference type="InterPro" id="IPR015915">
    <property type="entry name" value="Kelch-typ_b-propeller"/>
</dbReference>
<gene>
    <name evidence="5" type="ORF">C7212DRAFT_345077</name>
</gene>
<protein>
    <recommendedName>
        <fullName evidence="7">Galactose oxidase</fullName>
    </recommendedName>
</protein>
<accession>A0A317SV19</accession>
<dbReference type="InterPro" id="IPR011043">
    <property type="entry name" value="Gal_Oxase/kelch_b-propeller"/>
</dbReference>
<evidence type="ECO:0008006" key="7">
    <source>
        <dbReference type="Google" id="ProtNLM"/>
    </source>
</evidence>
<dbReference type="OrthoDB" id="10251809at2759"/>
<dbReference type="Gene3D" id="2.120.10.80">
    <property type="entry name" value="Kelch-type beta propeller"/>
    <property type="match status" value="1"/>
</dbReference>
<evidence type="ECO:0000256" key="1">
    <source>
        <dbReference type="ARBA" id="ARBA00022737"/>
    </source>
</evidence>
<dbReference type="GO" id="GO:0019760">
    <property type="term" value="P:glucosinolate metabolic process"/>
    <property type="evidence" value="ECO:0007669"/>
    <property type="project" value="UniProtKB-ARBA"/>
</dbReference>
<keyword evidence="2" id="KW-0408">Iron</keyword>
<dbReference type="AlphaFoldDB" id="A0A317SV19"/>
<dbReference type="Proteomes" id="UP000246991">
    <property type="component" value="Unassembled WGS sequence"/>
</dbReference>
<evidence type="ECO:0000313" key="6">
    <source>
        <dbReference type="Proteomes" id="UP000246991"/>
    </source>
</evidence>
<dbReference type="PANTHER" id="PTHR47435:SF4">
    <property type="entry name" value="KELCH REPEAT PROTEIN (AFU_ORTHOLOGUE AFUA_5G12780)"/>
    <property type="match status" value="1"/>
</dbReference>
<keyword evidence="4" id="KW-1133">Transmembrane helix</keyword>
<evidence type="ECO:0000256" key="4">
    <source>
        <dbReference type="SAM" id="Phobius"/>
    </source>
</evidence>
<evidence type="ECO:0000256" key="2">
    <source>
        <dbReference type="ARBA" id="ARBA00023004"/>
    </source>
</evidence>
<evidence type="ECO:0000313" key="5">
    <source>
        <dbReference type="EMBL" id="PWW78248.1"/>
    </source>
</evidence>
<organism evidence="5 6">
    <name type="scientific">Tuber magnatum</name>
    <name type="common">white Piedmont truffle</name>
    <dbReference type="NCBI Taxonomy" id="42249"/>
    <lineage>
        <taxon>Eukaryota</taxon>
        <taxon>Fungi</taxon>
        <taxon>Dikarya</taxon>
        <taxon>Ascomycota</taxon>
        <taxon>Pezizomycotina</taxon>
        <taxon>Pezizomycetes</taxon>
        <taxon>Pezizales</taxon>
        <taxon>Tuberaceae</taxon>
        <taxon>Tuber</taxon>
    </lineage>
</organism>
<keyword evidence="4" id="KW-0812">Transmembrane</keyword>
<feature type="region of interest" description="Disordered" evidence="3">
    <location>
        <begin position="469"/>
        <end position="512"/>
    </location>
</feature>